<protein>
    <submittedName>
        <fullName evidence="2">Uncharacterized protein</fullName>
    </submittedName>
</protein>
<feature type="compositionally biased region" description="Pro residues" evidence="1">
    <location>
        <begin position="191"/>
        <end position="205"/>
    </location>
</feature>
<feature type="region of interest" description="Disordered" evidence="1">
    <location>
        <begin position="46"/>
        <end position="69"/>
    </location>
</feature>
<evidence type="ECO:0000256" key="1">
    <source>
        <dbReference type="SAM" id="MobiDB-lite"/>
    </source>
</evidence>
<reference evidence="2 3" key="1">
    <citation type="submission" date="2018-10" db="EMBL/GenBank/DDBJ databases">
        <title>Genomic Encyclopedia of Archaeal and Bacterial Type Strains, Phase II (KMG-II): from individual species to whole genera.</title>
        <authorList>
            <person name="Goeker M."/>
        </authorList>
    </citation>
    <scope>NUCLEOTIDE SEQUENCE [LARGE SCALE GENOMIC DNA]</scope>
    <source>
        <strain evidence="2 3">DSM 43383</strain>
    </source>
</reference>
<dbReference type="AlphaFoldDB" id="A0A495QZA0"/>
<accession>A0A495QZA0</accession>
<dbReference type="Proteomes" id="UP000274601">
    <property type="component" value="Unassembled WGS sequence"/>
</dbReference>
<evidence type="ECO:0000313" key="3">
    <source>
        <dbReference type="Proteomes" id="UP000274601"/>
    </source>
</evidence>
<evidence type="ECO:0000313" key="2">
    <source>
        <dbReference type="EMBL" id="RKS79387.1"/>
    </source>
</evidence>
<proteinExistence type="predicted"/>
<feature type="compositionally biased region" description="Gly residues" evidence="1">
    <location>
        <begin position="232"/>
        <end position="248"/>
    </location>
</feature>
<feature type="compositionally biased region" description="Low complexity" evidence="1">
    <location>
        <begin position="144"/>
        <end position="158"/>
    </location>
</feature>
<keyword evidence="3" id="KW-1185">Reference proteome</keyword>
<sequence length="387" mass="40039">MLSATVALRIVLENARQAGRKPIPESRLGPTPLLARRARVRSVPEGAPRVVHPGPRTQGRAPRAVHSGPCTQGGVSLGRTPGPHTWVAHLGRTPGSHTWVAHLGRTPGSHTWVARPGPRAQGRTPRPHTPGRRSRVAPPGRTPGSRAQGGVSQGGSSQDATEGGGSRVVCPKAQPKARPVYTTAESNPHPGGDPTPPPTAPPTAPTDPTWSGASQRRSAFSSTTGRQVGVDAGEGSGGGVPQRGGGQFDGPAAARSPPGTASSTSSTAAAARPVSTPVLQRRHRDTSLWITAARCPVAALPPTQPAGSGRAFPLFSGFRRTLPSLLSRRAARPGWPCPQLVPLDGRVLTLGFDAEGRRVGQVVQCLSVSRRTVAPVNSSTMARFGAE</sequence>
<comment type="caution">
    <text evidence="2">The sequence shown here is derived from an EMBL/GenBank/DDBJ whole genome shotgun (WGS) entry which is preliminary data.</text>
</comment>
<dbReference type="EMBL" id="RBWU01000001">
    <property type="protein sequence ID" value="RKS79387.1"/>
    <property type="molecule type" value="Genomic_DNA"/>
</dbReference>
<feature type="compositionally biased region" description="Basic residues" evidence="1">
    <location>
        <begin position="125"/>
        <end position="135"/>
    </location>
</feature>
<organism evidence="2 3">
    <name type="scientific">Actinomadura pelletieri DSM 43383</name>
    <dbReference type="NCBI Taxonomy" id="1120940"/>
    <lineage>
        <taxon>Bacteria</taxon>
        <taxon>Bacillati</taxon>
        <taxon>Actinomycetota</taxon>
        <taxon>Actinomycetes</taxon>
        <taxon>Streptosporangiales</taxon>
        <taxon>Thermomonosporaceae</taxon>
        <taxon>Actinomadura</taxon>
    </lineage>
</organism>
<feature type="compositionally biased region" description="Polar residues" evidence="1">
    <location>
        <begin position="211"/>
        <end position="226"/>
    </location>
</feature>
<name>A0A495QZA0_9ACTN</name>
<gene>
    <name evidence="2" type="ORF">BZB76_0852</name>
</gene>
<feature type="region of interest" description="Disordered" evidence="1">
    <location>
        <begin position="101"/>
        <end position="282"/>
    </location>
</feature>
<feature type="compositionally biased region" description="Low complexity" evidence="1">
    <location>
        <begin position="249"/>
        <end position="278"/>
    </location>
</feature>